<dbReference type="InterPro" id="IPR009078">
    <property type="entry name" value="Ferritin-like_SF"/>
</dbReference>
<dbReference type="EMBL" id="BANI01000063">
    <property type="protein sequence ID" value="GAN96430.1"/>
    <property type="molecule type" value="Genomic_DNA"/>
</dbReference>
<reference evidence="2 3" key="1">
    <citation type="submission" date="2012-11" db="EMBL/GenBank/DDBJ databases">
        <title>Whole genome sequence of Gluconacetobacter europaeus NBRC3261.</title>
        <authorList>
            <person name="Azuma Y."/>
            <person name="Higashiura N."/>
            <person name="Hirakawa H."/>
            <person name="Matsushita K."/>
        </authorList>
    </citation>
    <scope>NUCLEOTIDE SEQUENCE [LARGE SCALE GENOMIC DNA]</scope>
    <source>
        <strain evidence="2 3">NBRC 3261</strain>
    </source>
</reference>
<dbReference type="GO" id="GO:0097266">
    <property type="term" value="F:phenylacetyl-CoA 1,2-epoxidase activity"/>
    <property type="evidence" value="ECO:0007669"/>
    <property type="project" value="InterPro"/>
</dbReference>
<dbReference type="InterPro" id="IPR011881">
    <property type="entry name" value="PaaA"/>
</dbReference>
<name>A0A0D6Q0B0_KOMEU</name>
<dbReference type="InterPro" id="IPR052703">
    <property type="entry name" value="Aromatic_CoA_ox/epox"/>
</dbReference>
<sequence>MTINQLSNLPNKSVMSPLDEPSMANVSDIQIQSKEDVFDAYVAHGGRVEASHWMPDAYRKTLIRQVSQHAHSEIVGMLPEANWLISAPSLERKQILIAKVQDEAGHGLYLYSVAETLGAKRKDLTDALIDGRAKYSSVFNYPSLTWADVGTIGWLVDGAAILNQVTLCETSYGPYARAMIRICREESFHQRQGFEALYRMFAEGTDAQRSMIQDSINRWWAPSLMMFGPPDTDSNNSAQSMKWGIKIKTNDTLRQEFVNTIAKQSRIIGVTIPDPSLKWCPVSGNYVFTQPDWEEFYEVIGGRGMCNQDRLENIRRARDDNEWVMDAAEKYEAQQGNYAAGDPNHA</sequence>
<proteinExistence type="predicted"/>
<feature type="compositionally biased region" description="Polar residues" evidence="1">
    <location>
        <begin position="1"/>
        <end position="14"/>
    </location>
</feature>
<dbReference type="Proteomes" id="UP000032675">
    <property type="component" value="Unassembled WGS sequence"/>
</dbReference>
<gene>
    <name evidence="2" type="ORF">Geu3261_0069_007</name>
</gene>
<dbReference type="RefSeq" id="WP_014106208.1">
    <property type="nucleotide sequence ID" value="NZ_BANI01000063.1"/>
</dbReference>
<dbReference type="PANTHER" id="PTHR30458">
    <property type="entry name" value="PHENYLACETIC ACID DEGRADATION PROTEIN PAA"/>
    <property type="match status" value="1"/>
</dbReference>
<evidence type="ECO:0000256" key="1">
    <source>
        <dbReference type="SAM" id="MobiDB-lite"/>
    </source>
</evidence>
<accession>A0A0D6Q0B0</accession>
<dbReference type="GO" id="GO:0010124">
    <property type="term" value="P:phenylacetate catabolic process"/>
    <property type="evidence" value="ECO:0007669"/>
    <property type="project" value="InterPro"/>
</dbReference>
<dbReference type="NCBIfam" id="TIGR02156">
    <property type="entry name" value="PA_CoA_Oxy1"/>
    <property type="match status" value="1"/>
</dbReference>
<organism evidence="2 3">
    <name type="scientific">Komagataeibacter europaeus NBRC 3261</name>
    <dbReference type="NCBI Taxonomy" id="1234669"/>
    <lineage>
        <taxon>Bacteria</taxon>
        <taxon>Pseudomonadati</taxon>
        <taxon>Pseudomonadota</taxon>
        <taxon>Alphaproteobacteria</taxon>
        <taxon>Acetobacterales</taxon>
        <taxon>Acetobacteraceae</taxon>
        <taxon>Komagataeibacter</taxon>
    </lineage>
</organism>
<feature type="region of interest" description="Disordered" evidence="1">
    <location>
        <begin position="1"/>
        <end position="20"/>
    </location>
</feature>
<comment type="caution">
    <text evidence="2">The sequence shown here is derived from an EMBL/GenBank/DDBJ whole genome shotgun (WGS) entry which is preliminary data.</text>
</comment>
<dbReference type="PANTHER" id="PTHR30458:SF2">
    <property type="entry name" value="1,2-PHENYLACETYL-COA EPOXIDASE, SUBUNIT A"/>
    <property type="match status" value="1"/>
</dbReference>
<protein>
    <submittedName>
        <fullName evidence="2">Phenylacetate-CoA oxygenase subunit PaaA/PaaG</fullName>
    </submittedName>
</protein>
<dbReference type="InterPro" id="IPR012347">
    <property type="entry name" value="Ferritin-like"/>
</dbReference>
<dbReference type="GO" id="GO:0005829">
    <property type="term" value="C:cytosol"/>
    <property type="evidence" value="ECO:0007669"/>
    <property type="project" value="TreeGrafter"/>
</dbReference>
<evidence type="ECO:0000313" key="2">
    <source>
        <dbReference type="EMBL" id="GAN96430.1"/>
    </source>
</evidence>
<dbReference type="Pfam" id="PF05138">
    <property type="entry name" value="PaaA_PaaC"/>
    <property type="match status" value="1"/>
</dbReference>
<dbReference type="Gene3D" id="1.20.1260.10">
    <property type="match status" value="1"/>
</dbReference>
<evidence type="ECO:0000313" key="3">
    <source>
        <dbReference type="Proteomes" id="UP000032675"/>
    </source>
</evidence>
<dbReference type="SUPFAM" id="SSF47240">
    <property type="entry name" value="Ferritin-like"/>
    <property type="match status" value="1"/>
</dbReference>
<dbReference type="AlphaFoldDB" id="A0A0D6Q0B0"/>
<dbReference type="InterPro" id="IPR007814">
    <property type="entry name" value="PaaA_PaaC"/>
</dbReference>